<evidence type="ECO:0000313" key="18">
    <source>
        <dbReference type="EMBL" id="KAF3860350.1"/>
    </source>
</evidence>
<keyword evidence="12" id="KW-0496">Mitochondrion</keyword>
<feature type="compositionally biased region" description="Acidic residues" evidence="17">
    <location>
        <begin position="267"/>
        <end position="278"/>
    </location>
</feature>
<evidence type="ECO:0000256" key="12">
    <source>
        <dbReference type="ARBA" id="ARBA00023128"/>
    </source>
</evidence>
<evidence type="ECO:0000256" key="8">
    <source>
        <dbReference type="ARBA" id="ARBA00022473"/>
    </source>
</evidence>
<keyword evidence="11" id="KW-0221">Differentiation</keyword>
<organism evidence="18 19">
    <name type="scientific">Dissostichus mawsoni</name>
    <name type="common">Antarctic cod</name>
    <dbReference type="NCBI Taxonomy" id="36200"/>
    <lineage>
        <taxon>Eukaryota</taxon>
        <taxon>Metazoa</taxon>
        <taxon>Chordata</taxon>
        <taxon>Craniata</taxon>
        <taxon>Vertebrata</taxon>
        <taxon>Euteleostomi</taxon>
        <taxon>Actinopterygii</taxon>
        <taxon>Neopterygii</taxon>
        <taxon>Teleostei</taxon>
        <taxon>Neoteleostei</taxon>
        <taxon>Acanthomorphata</taxon>
        <taxon>Eupercaria</taxon>
        <taxon>Perciformes</taxon>
        <taxon>Notothenioidei</taxon>
        <taxon>Nototheniidae</taxon>
        <taxon>Dissostichus</taxon>
    </lineage>
</organism>
<evidence type="ECO:0000256" key="2">
    <source>
        <dbReference type="ARBA" id="ARBA00004123"/>
    </source>
</evidence>
<evidence type="ECO:0000256" key="15">
    <source>
        <dbReference type="ARBA" id="ARBA00023242"/>
    </source>
</evidence>
<evidence type="ECO:0000256" key="6">
    <source>
        <dbReference type="ARBA" id="ARBA00011308"/>
    </source>
</evidence>
<keyword evidence="9" id="KW-0964">Secreted</keyword>
<feature type="compositionally biased region" description="Basic and acidic residues" evidence="17">
    <location>
        <begin position="55"/>
        <end position="66"/>
    </location>
</feature>
<dbReference type="Proteomes" id="UP000518266">
    <property type="component" value="Unassembled WGS sequence"/>
</dbReference>
<keyword evidence="10" id="KW-0732">Signal</keyword>
<feature type="region of interest" description="Disordered" evidence="17">
    <location>
        <begin position="48"/>
        <end position="73"/>
    </location>
</feature>
<evidence type="ECO:0000256" key="4">
    <source>
        <dbReference type="ARBA" id="ARBA00004613"/>
    </source>
</evidence>
<evidence type="ECO:0000256" key="16">
    <source>
        <dbReference type="ARBA" id="ARBA00029657"/>
    </source>
</evidence>
<gene>
    <name evidence="18" type="ORF">F7725_000605</name>
</gene>
<protein>
    <recommendedName>
        <fullName evidence="7">Neugrin</fullName>
    </recommendedName>
    <alternativeName>
        <fullName evidence="16">Neurite outgrowth-associated protein</fullName>
    </alternativeName>
</protein>
<keyword evidence="8" id="KW-0217">Developmental protein</keyword>
<accession>A0A7J5ZFG5</accession>
<dbReference type="GO" id="GO:0031966">
    <property type="term" value="C:mitochondrial membrane"/>
    <property type="evidence" value="ECO:0007669"/>
    <property type="project" value="UniProtKB-SubCell"/>
</dbReference>
<comment type="function">
    <text evidence="1">Plays an essential role in mitochondrial ribosome biogenesis. As a component of a functional protein-RNA module, consisting of RCC1L, NGRN, RPUSD3, RPUSD4, TRUB2, FASTKD2 and 16S mitochondrial ribosomal RNA (16S mt-rRNA), controls 16S mt-rRNA abundance and is required for intra-mitochondrial translation of core subunits of the oxidative phosphorylation system.</text>
</comment>
<dbReference type="GO" id="GO:0005634">
    <property type="term" value="C:nucleus"/>
    <property type="evidence" value="ECO:0007669"/>
    <property type="project" value="UniProtKB-SubCell"/>
</dbReference>
<evidence type="ECO:0000256" key="14">
    <source>
        <dbReference type="ARBA" id="ARBA00023180"/>
    </source>
</evidence>
<sequence>MKKEHTATVSMARPLQVLSLLYRLGARSVMPSVSITSCRFASKALNKAQSHVRRDKVPNRAQRDSEEMSDEELEDVEDKLQVLFNEQRKKQKTVKYHILRRQMTPPGAPQRKLTWDAIEQIKYLKQEQPEEWTVERLAEGYSVSADVIRRVLRSKFLPTPEKKFKQDTRAMSGLGQQVLPSGAVAGQDRLKLPGNRTTALLQPGNVESAVVPVADKTVMLRGESSGLVTKSPAPFSLVPAQFRADVSKDIPVTTSIEEDSIYNTNPTEEDEDEEDEESWDGRLFTEELEEIMETVKACPVVQDGNDFFDAEGNFLYRI</sequence>
<keyword evidence="19" id="KW-1185">Reference proteome</keyword>
<proteinExistence type="inferred from homology"/>
<comment type="caution">
    <text evidence="18">The sequence shown here is derived from an EMBL/GenBank/DDBJ whole genome shotgun (WGS) entry which is preliminary data.</text>
</comment>
<keyword evidence="15" id="KW-0539">Nucleus</keyword>
<comment type="similarity">
    <text evidence="5">Belongs to the neugrin family.</text>
</comment>
<dbReference type="OrthoDB" id="6415470at2759"/>
<dbReference type="EMBL" id="JAAKFY010000002">
    <property type="protein sequence ID" value="KAF3860350.1"/>
    <property type="molecule type" value="Genomic_DNA"/>
</dbReference>
<evidence type="ECO:0000256" key="17">
    <source>
        <dbReference type="SAM" id="MobiDB-lite"/>
    </source>
</evidence>
<feature type="region of interest" description="Disordered" evidence="17">
    <location>
        <begin position="253"/>
        <end position="282"/>
    </location>
</feature>
<name>A0A7J5ZFG5_DISMA</name>
<evidence type="ECO:0000256" key="10">
    <source>
        <dbReference type="ARBA" id="ARBA00022729"/>
    </source>
</evidence>
<keyword evidence="13" id="KW-0472">Membrane</keyword>
<dbReference type="PANTHER" id="PTHR13475:SF4">
    <property type="entry name" value="NEUGRIN"/>
    <property type="match status" value="1"/>
</dbReference>
<evidence type="ECO:0000256" key="13">
    <source>
        <dbReference type="ARBA" id="ARBA00023136"/>
    </source>
</evidence>
<dbReference type="AlphaFoldDB" id="A0A7J5ZFG5"/>
<evidence type="ECO:0000256" key="1">
    <source>
        <dbReference type="ARBA" id="ARBA00003783"/>
    </source>
</evidence>
<comment type="subunit">
    <text evidence="6">Forms a regulatory protein-RNA complex, consisting of RCC1L, NGRN, RPUSD3, RPUSD4, TRUB2, FASTKD2 and 16S mt-rRNA. Interacts with 16S mt-rRNA; this interaction is direct.</text>
</comment>
<evidence type="ECO:0000256" key="7">
    <source>
        <dbReference type="ARBA" id="ARBA00016593"/>
    </source>
</evidence>
<dbReference type="GO" id="GO:0030154">
    <property type="term" value="P:cell differentiation"/>
    <property type="evidence" value="ECO:0007669"/>
    <property type="project" value="UniProtKB-KW"/>
</dbReference>
<dbReference type="GO" id="GO:0005576">
    <property type="term" value="C:extracellular region"/>
    <property type="evidence" value="ECO:0007669"/>
    <property type="project" value="UniProtKB-SubCell"/>
</dbReference>
<dbReference type="Pfam" id="PF06413">
    <property type="entry name" value="Neugrin"/>
    <property type="match status" value="1"/>
</dbReference>
<reference evidence="18 19" key="1">
    <citation type="submission" date="2020-03" db="EMBL/GenBank/DDBJ databases">
        <title>Dissostichus mawsoni Genome sequencing and assembly.</title>
        <authorList>
            <person name="Park H."/>
        </authorList>
    </citation>
    <scope>NUCLEOTIDE SEQUENCE [LARGE SCALE GENOMIC DNA]</scope>
    <source>
        <strain evidence="18">DM0001</strain>
        <tissue evidence="18">Muscle</tissue>
    </source>
</reference>
<comment type="subcellular location">
    <subcellularLocation>
        <location evidence="3">Mitochondrion membrane</location>
    </subcellularLocation>
    <subcellularLocation>
        <location evidence="2">Nucleus</location>
    </subcellularLocation>
    <subcellularLocation>
        <location evidence="4">Secreted</location>
    </subcellularLocation>
</comment>
<evidence type="ECO:0000256" key="9">
    <source>
        <dbReference type="ARBA" id="ARBA00022525"/>
    </source>
</evidence>
<evidence type="ECO:0000313" key="19">
    <source>
        <dbReference type="Proteomes" id="UP000518266"/>
    </source>
</evidence>
<evidence type="ECO:0000256" key="5">
    <source>
        <dbReference type="ARBA" id="ARBA00008082"/>
    </source>
</evidence>
<keyword evidence="14" id="KW-0325">Glycoprotein</keyword>
<evidence type="ECO:0000256" key="3">
    <source>
        <dbReference type="ARBA" id="ARBA00004325"/>
    </source>
</evidence>
<dbReference type="PANTHER" id="PTHR13475">
    <property type="entry name" value="NEUGRIN"/>
    <property type="match status" value="1"/>
</dbReference>
<dbReference type="InterPro" id="IPR010487">
    <property type="entry name" value="NGRN/Rrg9"/>
</dbReference>
<evidence type="ECO:0000256" key="11">
    <source>
        <dbReference type="ARBA" id="ARBA00022782"/>
    </source>
</evidence>